<feature type="region of interest" description="Disordered" evidence="1">
    <location>
        <begin position="1"/>
        <end position="32"/>
    </location>
</feature>
<sequence length="131" mass="13852">MWEPKGQLGQRTMAGTSRGRLPGTGFPDLVGVGRKGVPHGSWKVLTAPPDGSGREGLQGLWACSVEGYKTLEGEPPPAEEAALSRSDPAQPLLSCLPRDVLCTLPFSPRLLGKLFSQPAIGNPSPYTQCLT</sequence>
<evidence type="ECO:0000256" key="1">
    <source>
        <dbReference type="SAM" id="MobiDB-lite"/>
    </source>
</evidence>
<organism evidence="2">
    <name type="scientific">Micrurus spixii</name>
    <name type="common">Amazon coral snake</name>
    <dbReference type="NCBI Taxonomy" id="129469"/>
    <lineage>
        <taxon>Eukaryota</taxon>
        <taxon>Metazoa</taxon>
        <taxon>Chordata</taxon>
        <taxon>Craniata</taxon>
        <taxon>Vertebrata</taxon>
        <taxon>Euteleostomi</taxon>
        <taxon>Lepidosauria</taxon>
        <taxon>Squamata</taxon>
        <taxon>Bifurcata</taxon>
        <taxon>Unidentata</taxon>
        <taxon>Episquamata</taxon>
        <taxon>Toxicofera</taxon>
        <taxon>Serpentes</taxon>
        <taxon>Colubroidea</taxon>
        <taxon>Elapidae</taxon>
        <taxon>Elapinae</taxon>
        <taxon>Micrurus</taxon>
    </lineage>
</organism>
<accession>A0A2D4LZJ8</accession>
<dbReference type="EMBL" id="IACM01056227">
    <property type="protein sequence ID" value="LAB26229.1"/>
    <property type="molecule type" value="Transcribed_RNA"/>
</dbReference>
<reference evidence="2" key="2">
    <citation type="submission" date="2017-11" db="EMBL/GenBank/DDBJ databases">
        <title>Coralsnake Venomics: Analyses of Venom Gland Transcriptomes and Proteomes of Six Brazilian Taxa.</title>
        <authorList>
            <person name="Aird S.D."/>
            <person name="Jorge da Silva N."/>
            <person name="Qiu L."/>
            <person name="Villar-Briones A."/>
            <person name="Aparecida-Saddi V."/>
            <person name="Campos-Telles M.P."/>
            <person name="Grau M."/>
            <person name="Mikheyev A.S."/>
        </authorList>
    </citation>
    <scope>NUCLEOTIDE SEQUENCE</scope>
    <source>
        <tissue evidence="2">Venom_gland</tissue>
    </source>
</reference>
<proteinExistence type="predicted"/>
<dbReference type="AlphaFoldDB" id="A0A2D4LZJ8"/>
<protein>
    <submittedName>
        <fullName evidence="2">Uncharacterized protein</fullName>
    </submittedName>
</protein>
<name>A0A2D4LZJ8_9SAUR</name>
<evidence type="ECO:0000313" key="2">
    <source>
        <dbReference type="EMBL" id="LAB26229.1"/>
    </source>
</evidence>
<reference evidence="2" key="1">
    <citation type="submission" date="2017-07" db="EMBL/GenBank/DDBJ databases">
        <authorList>
            <person name="Mikheyev A."/>
            <person name="Grau M."/>
        </authorList>
    </citation>
    <scope>NUCLEOTIDE SEQUENCE</scope>
    <source>
        <tissue evidence="2">Venom_gland</tissue>
    </source>
</reference>